<feature type="domain" description="Conserved virulence factor B third S1" evidence="5">
    <location>
        <begin position="143"/>
        <end position="216"/>
    </location>
</feature>
<dbReference type="Proteomes" id="UP000294321">
    <property type="component" value="Chromosome"/>
</dbReference>
<feature type="domain" description="Conserved virulence factor B-like winged helix" evidence="3">
    <location>
        <begin position="228"/>
        <end position="283"/>
    </location>
</feature>
<organism evidence="6 7">
    <name type="scientific">Acetilactobacillus jinshanensis</name>
    <dbReference type="NCBI Taxonomy" id="1720083"/>
    <lineage>
        <taxon>Bacteria</taxon>
        <taxon>Bacillati</taxon>
        <taxon>Bacillota</taxon>
        <taxon>Bacilli</taxon>
        <taxon>Lactobacillales</taxon>
        <taxon>Lactobacillaceae</taxon>
        <taxon>Acetilactobacillus</taxon>
    </lineage>
</organism>
<dbReference type="PANTHER" id="PTHR37296">
    <property type="entry name" value="CONSERVED VIRULENCE FACTOR B"/>
    <property type="match status" value="1"/>
</dbReference>
<evidence type="ECO:0000259" key="2">
    <source>
        <dbReference type="Pfam" id="PF13509"/>
    </source>
</evidence>
<dbReference type="PIRSF" id="PIRSF012524">
    <property type="entry name" value="YitL_S1"/>
    <property type="match status" value="1"/>
</dbReference>
<dbReference type="InterPro" id="IPR048587">
    <property type="entry name" value="CvfB_S1_3rd"/>
</dbReference>
<dbReference type="PANTHER" id="PTHR37296:SF1">
    <property type="entry name" value="CONSERVED VIRULENCE FACTOR B"/>
    <property type="match status" value="1"/>
</dbReference>
<dbReference type="InterPro" id="IPR014464">
    <property type="entry name" value="CvfB_fam"/>
</dbReference>
<dbReference type="InterPro" id="IPR036388">
    <property type="entry name" value="WH-like_DNA-bd_sf"/>
</dbReference>
<reference evidence="7" key="1">
    <citation type="submission" date="2018-12" db="EMBL/GenBank/DDBJ databases">
        <title>A new species of lactobacillus.</title>
        <authorList>
            <person name="Jian Y."/>
            <person name="Xin L."/>
            <person name="Hong Z.J."/>
            <person name="Ming L.Z."/>
            <person name="Hong X.Z."/>
        </authorList>
    </citation>
    <scope>NUCLEOTIDE SEQUENCE [LARGE SCALE GENOMIC DNA]</scope>
    <source>
        <strain evidence="7">HSLZ-75</strain>
    </source>
</reference>
<evidence type="ECO:0000313" key="7">
    <source>
        <dbReference type="Proteomes" id="UP000294321"/>
    </source>
</evidence>
<dbReference type="Pfam" id="PF17783">
    <property type="entry name" value="WHD_CvfB"/>
    <property type="match status" value="1"/>
</dbReference>
<dbReference type="Gene3D" id="1.10.10.10">
    <property type="entry name" value="Winged helix-like DNA-binding domain superfamily/Winged helix DNA-binding domain"/>
    <property type="match status" value="1"/>
</dbReference>
<dbReference type="GO" id="GO:0003677">
    <property type="term" value="F:DNA binding"/>
    <property type="evidence" value="ECO:0007669"/>
    <property type="project" value="UniProtKB-KW"/>
</dbReference>
<dbReference type="InterPro" id="IPR040764">
    <property type="entry name" value="CvfB_WH"/>
</dbReference>
<dbReference type="AlphaFoldDB" id="A0A4P6ZPD2"/>
<evidence type="ECO:0000259" key="4">
    <source>
        <dbReference type="Pfam" id="PF21191"/>
    </source>
</evidence>
<proteinExistence type="inferred from homology"/>
<dbReference type="InterPro" id="IPR039566">
    <property type="entry name" value="CvfB_S1_st"/>
</dbReference>
<dbReference type="InterPro" id="IPR012340">
    <property type="entry name" value="NA-bd_OB-fold"/>
</dbReference>
<evidence type="ECO:0000313" key="6">
    <source>
        <dbReference type="EMBL" id="QBP19000.1"/>
    </source>
</evidence>
<keyword evidence="6" id="KW-0238">DNA-binding</keyword>
<dbReference type="KEGG" id="lji:ELX58_02300"/>
<sequence length="296" mass="33563">MLRNVLGRVVPGKVTDQNDKNYYVQIKGITFELDKSEIKKPMHIGSQFEGFAYINENHKLQITRDAPKVQVDHYGFGTVVSSKYNLGVFVDIGLPNKDIAVSMDDLPLIHALWPKRGDKLMIDLTTDKKHRLWGHLADEEIYETLAVPGQRKMLNNNAKALVFRVMKAGTKVITNHYHIGFIDPSQRDVEPRLGEVVNARVIGYHDDGSFNFSLRPRAYEAIDGDALMLLAMLQHDPTHHLNFTDKSDPEKIKTFFGISKGRFKRGVGHLLKYDLIKETKDGLDVTAKGQQYHPGD</sequence>
<evidence type="ECO:0000259" key="3">
    <source>
        <dbReference type="Pfam" id="PF17783"/>
    </source>
</evidence>
<dbReference type="Gene3D" id="2.40.50.330">
    <property type="match status" value="1"/>
</dbReference>
<feature type="domain" description="Conserved virulence factor B first S1" evidence="2">
    <location>
        <begin position="6"/>
        <end position="63"/>
    </location>
</feature>
<dbReference type="InterPro" id="IPR048588">
    <property type="entry name" value="CvfB_S1_2nd"/>
</dbReference>
<gene>
    <name evidence="6" type="ORF">ELX58_02300</name>
</gene>
<evidence type="ECO:0000259" key="5">
    <source>
        <dbReference type="Pfam" id="PF21543"/>
    </source>
</evidence>
<dbReference type="OrthoDB" id="9801597at2"/>
<name>A0A4P6ZPD2_9LACO</name>
<dbReference type="Pfam" id="PF21543">
    <property type="entry name" value="CvfB_2nd"/>
    <property type="match status" value="1"/>
</dbReference>
<dbReference type="RefSeq" id="WP_133442557.1">
    <property type="nucleotide sequence ID" value="NZ_CP034726.1"/>
</dbReference>
<accession>A0A4P6ZPD2</accession>
<dbReference type="Pfam" id="PF13509">
    <property type="entry name" value="S1_2"/>
    <property type="match status" value="1"/>
</dbReference>
<comment type="similarity">
    <text evidence="1">Belongs to the CvfB family.</text>
</comment>
<keyword evidence="7" id="KW-1185">Reference proteome</keyword>
<evidence type="ECO:0000256" key="1">
    <source>
        <dbReference type="PIRNR" id="PIRNR012524"/>
    </source>
</evidence>
<dbReference type="EMBL" id="CP034726">
    <property type="protein sequence ID" value="QBP19000.1"/>
    <property type="molecule type" value="Genomic_DNA"/>
</dbReference>
<dbReference type="Pfam" id="PF21191">
    <property type="entry name" value="CvfB_1st"/>
    <property type="match status" value="1"/>
</dbReference>
<dbReference type="Gene3D" id="2.40.50.140">
    <property type="entry name" value="Nucleic acid-binding proteins"/>
    <property type="match status" value="2"/>
</dbReference>
<protein>
    <submittedName>
        <fullName evidence="6">DNA-binding protein</fullName>
    </submittedName>
</protein>
<feature type="domain" description="Conserved virulence factor B second S1" evidence="4">
    <location>
        <begin position="74"/>
        <end position="135"/>
    </location>
</feature>